<name>A0A2P2MSM7_RHIMU</name>
<protein>
    <submittedName>
        <fullName evidence="2">BEACH domain-containing protein lvsC isoform X1</fullName>
    </submittedName>
</protein>
<feature type="signal peptide" evidence="1">
    <location>
        <begin position="1"/>
        <end position="26"/>
    </location>
</feature>
<accession>A0A2P2MSM7</accession>
<evidence type="ECO:0000313" key="2">
    <source>
        <dbReference type="EMBL" id="MBX33216.1"/>
    </source>
</evidence>
<reference evidence="2" key="1">
    <citation type="submission" date="2018-02" db="EMBL/GenBank/DDBJ databases">
        <title>Rhizophora mucronata_Transcriptome.</title>
        <authorList>
            <person name="Meera S.P."/>
            <person name="Sreeshan A."/>
            <person name="Augustine A."/>
        </authorList>
    </citation>
    <scope>NUCLEOTIDE SEQUENCE</scope>
    <source>
        <tissue evidence="2">Leaf</tissue>
    </source>
</reference>
<proteinExistence type="predicted"/>
<dbReference type="EMBL" id="GGEC01052737">
    <property type="protein sequence ID" value="MBX33221.1"/>
    <property type="molecule type" value="Transcribed_RNA"/>
</dbReference>
<sequence>MRRLGLKEQWTDLLLHCLTLRALILALSENLRGQNHFKSIGGLEVLLDGLGLPSINAMLLKDTSCIEERRDGNPLLKIFQLHILSLTVLREAMFGNLSNLQFLCENGRIHKFANSFCSLAFMLQERKQETKDLSTQDDCQLLFSEPKYESHVKMGPSVPLLADASYSQGWNGYVVQLSRVLCSFIVAPESNKSHHVQLRTSGTPMPISSSYSEFSIKWVMRVLLTVFPCMKACSNQNELPSHMRVFFNALQHCVLDAFRKVLVSSPISLETFREEGMWDLIFSENIFYFAPASEEIHGESFVYYEKSARKIEINLSSNSSDSQTKTSSIAKLQMEVISFVEFAATCNGSVYNLVDSSFSSEMIIWALILSIQAVCRLGSCCGT</sequence>
<dbReference type="EMBL" id="GGEC01052732">
    <property type="protein sequence ID" value="MBX33216.1"/>
    <property type="molecule type" value="Transcribed_RNA"/>
</dbReference>
<feature type="chain" id="PRO_5015085136" evidence="1">
    <location>
        <begin position="27"/>
        <end position="383"/>
    </location>
</feature>
<dbReference type="AlphaFoldDB" id="A0A2P2MSM7"/>
<organism evidence="2">
    <name type="scientific">Rhizophora mucronata</name>
    <name type="common">Asiatic mangrove</name>
    <dbReference type="NCBI Taxonomy" id="61149"/>
    <lineage>
        <taxon>Eukaryota</taxon>
        <taxon>Viridiplantae</taxon>
        <taxon>Streptophyta</taxon>
        <taxon>Embryophyta</taxon>
        <taxon>Tracheophyta</taxon>
        <taxon>Spermatophyta</taxon>
        <taxon>Magnoliopsida</taxon>
        <taxon>eudicotyledons</taxon>
        <taxon>Gunneridae</taxon>
        <taxon>Pentapetalae</taxon>
        <taxon>rosids</taxon>
        <taxon>fabids</taxon>
        <taxon>Malpighiales</taxon>
        <taxon>Rhizophoraceae</taxon>
        <taxon>Rhizophora</taxon>
    </lineage>
</organism>
<keyword evidence="1" id="KW-0732">Signal</keyword>
<evidence type="ECO:0000256" key="1">
    <source>
        <dbReference type="SAM" id="SignalP"/>
    </source>
</evidence>